<dbReference type="PANTHER" id="PTHR43390">
    <property type="entry name" value="SIGNAL PEPTIDASE I"/>
    <property type="match status" value="1"/>
</dbReference>
<feature type="domain" description="Peptidase S26" evidence="9">
    <location>
        <begin position="45"/>
        <end position="199"/>
    </location>
</feature>
<organism evidence="10 11">
    <name type="scientific">Helcococcus kunzii ATCC 51366</name>
    <dbReference type="NCBI Taxonomy" id="883114"/>
    <lineage>
        <taxon>Bacteria</taxon>
        <taxon>Bacillati</taxon>
        <taxon>Bacillota</taxon>
        <taxon>Tissierellia</taxon>
        <taxon>Tissierellales</taxon>
        <taxon>Peptoniphilaceae</taxon>
        <taxon>Helcococcus</taxon>
    </lineage>
</organism>
<evidence type="ECO:0000256" key="6">
    <source>
        <dbReference type="PIRSR" id="PIRSR600223-1"/>
    </source>
</evidence>
<dbReference type="PROSITE" id="PS00760">
    <property type="entry name" value="SPASE_I_2"/>
    <property type="match status" value="1"/>
</dbReference>
<dbReference type="InterPro" id="IPR019533">
    <property type="entry name" value="Peptidase_S26"/>
</dbReference>
<evidence type="ECO:0000256" key="7">
    <source>
        <dbReference type="RuleBase" id="RU362042"/>
    </source>
</evidence>
<comment type="caution">
    <text evidence="10">The sequence shown here is derived from an EMBL/GenBank/DDBJ whole genome shotgun (WGS) entry which is preliminary data.</text>
</comment>
<dbReference type="PATRIC" id="fig|883114.3.peg.1282"/>
<dbReference type="CDD" id="cd06530">
    <property type="entry name" value="S26_SPase_I"/>
    <property type="match status" value="1"/>
</dbReference>
<dbReference type="Proteomes" id="UP000004191">
    <property type="component" value="Unassembled WGS sequence"/>
</dbReference>
<gene>
    <name evidence="10" type="ORF">HMPREF9709_01291</name>
</gene>
<dbReference type="InterPro" id="IPR019757">
    <property type="entry name" value="Pept_S26A_signal_pept_1_Lys-AS"/>
</dbReference>
<keyword evidence="5 7" id="KW-0378">Hydrolase</keyword>
<keyword evidence="7" id="KW-0645">Protease</keyword>
<accession>H3NPL9</accession>
<evidence type="ECO:0000256" key="4">
    <source>
        <dbReference type="ARBA" id="ARBA00013208"/>
    </source>
</evidence>
<feature type="active site" evidence="6">
    <location>
        <position position="116"/>
    </location>
</feature>
<dbReference type="HOGENOM" id="CLU_028723_5_0_9"/>
<proteinExistence type="inferred from homology"/>
<dbReference type="GO" id="GO:0004252">
    <property type="term" value="F:serine-type endopeptidase activity"/>
    <property type="evidence" value="ECO:0007669"/>
    <property type="project" value="InterPro"/>
</dbReference>
<reference evidence="10 11" key="1">
    <citation type="submission" date="2012-01" db="EMBL/GenBank/DDBJ databases">
        <title>The Genome Sequence of Helcococcus kunzii ATCC 51366.</title>
        <authorList>
            <consortium name="The Broad Institute Genome Sequencing Platform"/>
            <person name="Earl A."/>
            <person name="Ward D."/>
            <person name="Feldgarden M."/>
            <person name="Gevers D."/>
            <person name="Huys G."/>
            <person name="Young S.K."/>
            <person name="Zeng Q."/>
            <person name="Gargeya S."/>
            <person name="Fitzgerald M."/>
            <person name="Haas B."/>
            <person name="Abouelleil A."/>
            <person name="Alvarado L."/>
            <person name="Arachchi H.M."/>
            <person name="Berlin A."/>
            <person name="Chapman S.B."/>
            <person name="Gearin G."/>
            <person name="Goldberg J."/>
            <person name="Griggs A."/>
            <person name="Gujja S."/>
            <person name="Hansen M."/>
            <person name="Heiman D."/>
            <person name="Howarth C."/>
            <person name="Larimer J."/>
            <person name="Lui A."/>
            <person name="MacDonald P.J.P."/>
            <person name="McCowen C."/>
            <person name="Montmayeur A."/>
            <person name="Murphy C."/>
            <person name="Neiman D."/>
            <person name="Pearson M."/>
            <person name="Priest M."/>
            <person name="Roberts A."/>
            <person name="Saif S."/>
            <person name="Shea T."/>
            <person name="Sisk P."/>
            <person name="Stolte C."/>
            <person name="Sykes S."/>
            <person name="Wortman J."/>
            <person name="Nusbaum C."/>
            <person name="Birren B."/>
        </authorList>
    </citation>
    <scope>NUCLEOTIDE SEQUENCE [LARGE SCALE GENOMIC DNA]</scope>
    <source>
        <strain evidence="10 11">ATCC 51366</strain>
    </source>
</reference>
<comment type="subcellular location">
    <subcellularLocation>
        <location evidence="2">Cell membrane</location>
        <topology evidence="2">Single-pass type II membrane protein</topology>
    </subcellularLocation>
    <subcellularLocation>
        <location evidence="7">Membrane</location>
        <topology evidence="7">Single-pass type II membrane protein</topology>
    </subcellularLocation>
</comment>
<dbReference type="EMBL" id="AGEI01000024">
    <property type="protein sequence ID" value="EHR33247.1"/>
    <property type="molecule type" value="Genomic_DNA"/>
</dbReference>
<evidence type="ECO:0000256" key="5">
    <source>
        <dbReference type="ARBA" id="ARBA00022801"/>
    </source>
</evidence>
<comment type="catalytic activity">
    <reaction evidence="1 7">
        <text>Cleavage of hydrophobic, N-terminal signal or leader sequences from secreted and periplasmic proteins.</text>
        <dbReference type="EC" id="3.4.21.89"/>
    </reaction>
</comment>
<dbReference type="GO" id="GO:0009003">
    <property type="term" value="F:signal peptidase activity"/>
    <property type="evidence" value="ECO:0007669"/>
    <property type="project" value="UniProtKB-EC"/>
</dbReference>
<keyword evidence="11" id="KW-1185">Reference proteome</keyword>
<dbReference type="STRING" id="883114.HMPREF9709_01291"/>
<feature type="active site" evidence="6">
    <location>
        <position position="75"/>
    </location>
</feature>
<evidence type="ECO:0000313" key="11">
    <source>
        <dbReference type="Proteomes" id="UP000004191"/>
    </source>
</evidence>
<evidence type="ECO:0000256" key="2">
    <source>
        <dbReference type="ARBA" id="ARBA00004401"/>
    </source>
</evidence>
<dbReference type="eggNOG" id="COG0681">
    <property type="taxonomic scope" value="Bacteria"/>
</dbReference>
<dbReference type="Gene3D" id="2.10.109.10">
    <property type="entry name" value="Umud Fragment, subunit A"/>
    <property type="match status" value="1"/>
</dbReference>
<evidence type="ECO:0000256" key="1">
    <source>
        <dbReference type="ARBA" id="ARBA00000677"/>
    </source>
</evidence>
<name>H3NPL9_9FIRM</name>
<dbReference type="PRINTS" id="PR00727">
    <property type="entry name" value="LEADERPTASE"/>
</dbReference>
<dbReference type="GeneID" id="96999260"/>
<dbReference type="Pfam" id="PF10502">
    <property type="entry name" value="Peptidase_S26"/>
    <property type="match status" value="1"/>
</dbReference>
<comment type="similarity">
    <text evidence="3 7">Belongs to the peptidase S26 family.</text>
</comment>
<dbReference type="OrthoDB" id="9802919at2"/>
<dbReference type="InterPro" id="IPR036286">
    <property type="entry name" value="LexA/Signal_pep-like_sf"/>
</dbReference>
<feature type="region of interest" description="Disordered" evidence="8">
    <location>
        <begin position="1"/>
        <end position="36"/>
    </location>
</feature>
<sequence length="209" mass="23973">MRNENRLDEKLDDNKIDKELNENEIKKEENLNEDPEKRSKGSAILEWAKSILIAVVLALLIKNFIVEPTRIQGSSMNMTLQNDDRVIVNKIGMRFKPIERGNIIVMKYDNTHDYIKRVIGLPGEYIQVIDGKVYINGELYEESYIYGESTQSINGSEWKLGKNEFFVMGDNRTPGGSTDSRVFGPVKLDQIKGVAIYRFYPFNSMGVLK</sequence>
<evidence type="ECO:0000256" key="8">
    <source>
        <dbReference type="SAM" id="MobiDB-lite"/>
    </source>
</evidence>
<dbReference type="AlphaFoldDB" id="H3NPL9"/>
<dbReference type="RefSeq" id="WP_005398806.1">
    <property type="nucleotide sequence ID" value="NZ_JH601088.1"/>
</dbReference>
<protein>
    <recommendedName>
        <fullName evidence="4 7">Signal peptidase I</fullName>
        <ecNumber evidence="4 7">3.4.21.89</ecNumber>
    </recommendedName>
</protein>
<dbReference type="PANTHER" id="PTHR43390:SF1">
    <property type="entry name" value="CHLOROPLAST PROCESSING PEPTIDASE"/>
    <property type="match status" value="1"/>
</dbReference>
<dbReference type="EC" id="3.4.21.89" evidence="4 7"/>
<dbReference type="InterPro" id="IPR000223">
    <property type="entry name" value="Pept_S26A_signal_pept_1"/>
</dbReference>
<evidence type="ECO:0000256" key="3">
    <source>
        <dbReference type="ARBA" id="ARBA00009370"/>
    </source>
</evidence>
<dbReference type="NCBIfam" id="TIGR02227">
    <property type="entry name" value="sigpep_I_bact"/>
    <property type="match status" value="1"/>
</dbReference>
<dbReference type="GO" id="GO:0005886">
    <property type="term" value="C:plasma membrane"/>
    <property type="evidence" value="ECO:0007669"/>
    <property type="project" value="UniProtKB-SubCell"/>
</dbReference>
<dbReference type="GO" id="GO:0006465">
    <property type="term" value="P:signal peptide processing"/>
    <property type="evidence" value="ECO:0007669"/>
    <property type="project" value="InterPro"/>
</dbReference>
<evidence type="ECO:0000313" key="10">
    <source>
        <dbReference type="EMBL" id="EHR33247.1"/>
    </source>
</evidence>
<evidence type="ECO:0000259" key="9">
    <source>
        <dbReference type="Pfam" id="PF10502"/>
    </source>
</evidence>
<dbReference type="SUPFAM" id="SSF51306">
    <property type="entry name" value="LexA/Signal peptidase"/>
    <property type="match status" value="1"/>
</dbReference>